<dbReference type="OrthoDB" id="20507at2759"/>
<feature type="compositionally biased region" description="Low complexity" evidence="1">
    <location>
        <begin position="844"/>
        <end position="853"/>
    </location>
</feature>
<dbReference type="PANTHER" id="PTHR13384">
    <property type="entry name" value="G PATCH DOMAIN-CONTAINING PROTEIN 1"/>
    <property type="match status" value="1"/>
</dbReference>
<feature type="compositionally biased region" description="Polar residues" evidence="1">
    <location>
        <begin position="1003"/>
        <end position="1012"/>
    </location>
</feature>
<dbReference type="EMBL" id="SKBQ01000005">
    <property type="protein sequence ID" value="TPX10143.1"/>
    <property type="molecule type" value="Genomic_DNA"/>
</dbReference>
<feature type="region of interest" description="Disordered" evidence="1">
    <location>
        <begin position="1003"/>
        <end position="1022"/>
    </location>
</feature>
<name>A0A507AQS6_9PEZI</name>
<evidence type="ECO:0000313" key="3">
    <source>
        <dbReference type="EMBL" id="TPX10143.1"/>
    </source>
</evidence>
<dbReference type="STRING" id="1093900.A0A507AQS6"/>
<dbReference type="InParanoid" id="A0A507AQS6"/>
<dbReference type="PROSITE" id="PS50174">
    <property type="entry name" value="G_PATCH"/>
    <property type="match status" value="1"/>
</dbReference>
<feature type="compositionally biased region" description="Polar residues" evidence="1">
    <location>
        <begin position="719"/>
        <end position="738"/>
    </location>
</feature>
<feature type="domain" description="G-patch" evidence="2">
    <location>
        <begin position="133"/>
        <end position="200"/>
    </location>
</feature>
<evidence type="ECO:0000259" key="2">
    <source>
        <dbReference type="PROSITE" id="PS50174"/>
    </source>
</evidence>
<dbReference type="Pfam" id="PF07713">
    <property type="entry name" value="DUF1604"/>
    <property type="match status" value="1"/>
</dbReference>
<feature type="compositionally biased region" description="Basic and acidic residues" evidence="1">
    <location>
        <begin position="740"/>
        <end position="754"/>
    </location>
</feature>
<feature type="compositionally biased region" description="Basic and acidic residues" evidence="1">
    <location>
        <begin position="856"/>
        <end position="877"/>
    </location>
</feature>
<proteinExistence type="predicted"/>
<dbReference type="SUPFAM" id="SSF54695">
    <property type="entry name" value="POZ domain"/>
    <property type="match status" value="1"/>
</dbReference>
<feature type="compositionally biased region" description="Low complexity" evidence="1">
    <location>
        <begin position="536"/>
        <end position="550"/>
    </location>
</feature>
<organism evidence="3 4">
    <name type="scientific">Thyridium curvatum</name>
    <dbReference type="NCBI Taxonomy" id="1093900"/>
    <lineage>
        <taxon>Eukaryota</taxon>
        <taxon>Fungi</taxon>
        <taxon>Dikarya</taxon>
        <taxon>Ascomycota</taxon>
        <taxon>Pezizomycotina</taxon>
        <taxon>Sordariomycetes</taxon>
        <taxon>Sordariomycetidae</taxon>
        <taxon>Thyridiales</taxon>
        <taxon>Thyridiaceae</taxon>
        <taxon>Thyridium</taxon>
    </lineage>
</organism>
<dbReference type="GeneID" id="41968787"/>
<feature type="region of interest" description="Disordered" evidence="1">
    <location>
        <begin position="344"/>
        <end position="364"/>
    </location>
</feature>
<feature type="compositionally biased region" description="Basic residues" evidence="1">
    <location>
        <begin position="236"/>
        <end position="248"/>
    </location>
</feature>
<feature type="compositionally biased region" description="Polar residues" evidence="1">
    <location>
        <begin position="784"/>
        <end position="794"/>
    </location>
</feature>
<dbReference type="Pfam" id="PF01585">
    <property type="entry name" value="G-patch"/>
    <property type="match status" value="1"/>
</dbReference>
<feature type="region of interest" description="Disordered" evidence="1">
    <location>
        <begin position="705"/>
        <end position="820"/>
    </location>
</feature>
<dbReference type="GO" id="GO:0005634">
    <property type="term" value="C:nucleus"/>
    <property type="evidence" value="ECO:0007669"/>
    <property type="project" value="TreeGrafter"/>
</dbReference>
<dbReference type="RefSeq" id="XP_030991854.1">
    <property type="nucleotide sequence ID" value="XM_031135408.1"/>
</dbReference>
<evidence type="ECO:0000256" key="1">
    <source>
        <dbReference type="SAM" id="MobiDB-lite"/>
    </source>
</evidence>
<feature type="region of interest" description="Disordered" evidence="1">
    <location>
        <begin position="197"/>
        <end position="304"/>
    </location>
</feature>
<reference evidence="3 4" key="1">
    <citation type="submission" date="2019-06" db="EMBL/GenBank/DDBJ databases">
        <title>Draft genome sequence of the filamentous fungus Phialemoniopsis curvata isolated from diesel fuel.</title>
        <authorList>
            <person name="Varaljay V.A."/>
            <person name="Lyon W.J."/>
            <person name="Crouch A.L."/>
            <person name="Drake C.E."/>
            <person name="Hollomon J.M."/>
            <person name="Nadeau L.J."/>
            <person name="Nunn H.S."/>
            <person name="Stevenson B.S."/>
            <person name="Bojanowski C.L."/>
            <person name="Crookes-Goodson W.J."/>
        </authorList>
    </citation>
    <scope>NUCLEOTIDE SEQUENCE [LARGE SCALE GENOMIC DNA]</scope>
    <source>
        <strain evidence="3 4">D216</strain>
    </source>
</reference>
<protein>
    <recommendedName>
        <fullName evidence="2">G-patch domain-containing protein</fullName>
    </recommendedName>
</protein>
<accession>A0A507AQS6</accession>
<feature type="region of interest" description="Disordered" evidence="1">
    <location>
        <begin position="844"/>
        <end position="891"/>
    </location>
</feature>
<dbReference type="InterPro" id="IPR011333">
    <property type="entry name" value="SKP1/BTB/POZ_sf"/>
</dbReference>
<gene>
    <name evidence="3" type="ORF">E0L32_001340</name>
</gene>
<feature type="compositionally biased region" description="Basic and acidic residues" evidence="1">
    <location>
        <begin position="74"/>
        <end position="87"/>
    </location>
</feature>
<comment type="caution">
    <text evidence="3">The sequence shown here is derived from an EMBL/GenBank/DDBJ whole genome shotgun (WGS) entry which is preliminary data.</text>
</comment>
<dbReference type="InterPro" id="IPR000467">
    <property type="entry name" value="G_patch_dom"/>
</dbReference>
<dbReference type="Pfam" id="PF26093">
    <property type="entry name" value="HTH_TGH"/>
    <property type="match status" value="1"/>
</dbReference>
<sequence>MSGKRSRATYEADLQAQQSPFVLFGTPLPPLDPDVRDDGTYLPVWKQEGSYFNTVGSKEGWTPSAFVSSRSNRRKDDQKSAQQRPEDFMDDEDLADAEEARKIQTSQGFAGLGLTENDARRATGLAGLFCVEGDTMGTKLLRRMGWREGQGIGPKVRRAAELGMQSADPNVKTYLFAPEDVSMVSFVRKTDRKGLGYQGHARLSPIDAPSKEDRAGESDEDEDEISTVTARQPLHFTHKGGRKDKKPRGGIGIGILNDTGSDDDDPYEIGPRISYNRVIGGNKKKKKKESGSGPTNPSLKSKPVFLPKSSLARVAQGVRKCHDGRLPLDGFIWGKESDPLASEVISGGKYPPPEMPPGWKSSKTATEATGVTPYTSTADAAKASTLDAKARAAALGEAQLPGKSVFDFISSAARDRLVHATGRTDLPQGLGEVPAEFALSESDKLQELLSNVPKVDKETAVAAISRGINIGGPYADNEAKASRYRAYLEHQAGLDTPLPRKPSGMSNDDWLQEFHEFFSCARIFKPMTGFMASRFTTSTSPSTSKLSSGSSGQGDGQNLINKPAPKPSDPAEEAAKLGMYGPMTRSVADFFPTRLLCKRFGVKPPANLQADEDVGSNDTTKAGTAYNAAHEAYGSSRGGQTLQPLLAITAGPATPSVGRDATATQGLDQPAAVALPDKRNETVDASRNEALEGKRAGEEVFKAIFGDSSDEEEDKLDDQTATLSDSQNAGTGQPTSAGQRRAEAEEPAPIDERTTIPFTQEVNHFLKAVPAAERQRSPPPQYPASETSEASTSFRPGPPPFSALFASSLESNPDPAGVLEPFKPLASDACASPVAAAPAYATIASSSSEPSSSIQEETKRALPPDHKPEGEGSKSKDDEAEPPPAYSEGSSPLHSFTYVMAAAGGASSIITQVQQGGPPINAIGDVGADETITMDLRGTRFVLSRDELLTLPEFVLLSLFPNGLFPEGHMGGFAEGDAVQVDYDPASLQYMLDFFRSVAQSIPTESSPSASQDGDAVDALGGANREESKRAGIIVLREDLDFYAIPPKADISQAEMIEVKRAAAKALLKQNGIFSGLKRSDEPGTTEAHLIEMLTAGGFNHDDSWGHRAGEPNKAVVCSLALARLRSDIRGNDMGNNAVGMAQKLLLFWRKPARRCWWEGVELEDVEGVEGKLKVWIRRVWTLEMSVIGLR</sequence>
<dbReference type="PANTHER" id="PTHR13384:SF19">
    <property type="entry name" value="G PATCH DOMAIN-CONTAINING PROTEIN 1"/>
    <property type="match status" value="1"/>
</dbReference>
<dbReference type="Proteomes" id="UP000319257">
    <property type="component" value="Unassembled WGS sequence"/>
</dbReference>
<dbReference type="GO" id="GO:0003723">
    <property type="term" value="F:RNA binding"/>
    <property type="evidence" value="ECO:0007669"/>
    <property type="project" value="TreeGrafter"/>
</dbReference>
<keyword evidence="4" id="KW-1185">Reference proteome</keyword>
<feature type="region of interest" description="Disordered" evidence="1">
    <location>
        <begin position="536"/>
        <end position="573"/>
    </location>
</feature>
<dbReference type="GO" id="GO:0006397">
    <property type="term" value="P:mRNA processing"/>
    <property type="evidence" value="ECO:0007669"/>
    <property type="project" value="InterPro"/>
</dbReference>
<dbReference type="InterPro" id="IPR011666">
    <property type="entry name" value="DUF1604"/>
</dbReference>
<dbReference type="AlphaFoldDB" id="A0A507AQS6"/>
<evidence type="ECO:0000313" key="4">
    <source>
        <dbReference type="Proteomes" id="UP000319257"/>
    </source>
</evidence>
<feature type="region of interest" description="Disordered" evidence="1">
    <location>
        <begin position="55"/>
        <end position="90"/>
    </location>
</feature>